<name>A0A329RSR1_9STRA</name>
<dbReference type="VEuPathDB" id="FungiDB:PC110_g15797"/>
<protein>
    <submittedName>
        <fullName evidence="1">Uncharacterized protein</fullName>
    </submittedName>
</protein>
<organism evidence="1 2">
    <name type="scientific">Phytophthora cactorum</name>
    <dbReference type="NCBI Taxonomy" id="29920"/>
    <lineage>
        <taxon>Eukaryota</taxon>
        <taxon>Sar</taxon>
        <taxon>Stramenopiles</taxon>
        <taxon>Oomycota</taxon>
        <taxon>Peronosporomycetes</taxon>
        <taxon>Peronosporales</taxon>
        <taxon>Peronosporaceae</taxon>
        <taxon>Phytophthora</taxon>
    </lineage>
</organism>
<reference evidence="1 2" key="1">
    <citation type="submission" date="2018-01" db="EMBL/GenBank/DDBJ databases">
        <title>Draft genome of the strawberry crown rot pathogen Phytophthora cactorum.</title>
        <authorList>
            <person name="Armitage A.D."/>
            <person name="Lysoe E."/>
            <person name="Nellist C.F."/>
            <person name="Harrison R.J."/>
            <person name="Brurberg M.B."/>
        </authorList>
    </citation>
    <scope>NUCLEOTIDE SEQUENCE [LARGE SCALE GENOMIC DNA]</scope>
    <source>
        <strain evidence="1 2">10300</strain>
    </source>
</reference>
<dbReference type="EMBL" id="MJFZ01000535">
    <property type="protein sequence ID" value="RAW27807.1"/>
    <property type="molecule type" value="Genomic_DNA"/>
</dbReference>
<evidence type="ECO:0000313" key="2">
    <source>
        <dbReference type="Proteomes" id="UP000251314"/>
    </source>
</evidence>
<comment type="caution">
    <text evidence="1">The sequence shown here is derived from an EMBL/GenBank/DDBJ whole genome shotgun (WGS) entry which is preliminary data.</text>
</comment>
<dbReference type="OrthoDB" id="128457at2759"/>
<dbReference type="Proteomes" id="UP000251314">
    <property type="component" value="Unassembled WGS sequence"/>
</dbReference>
<proteinExistence type="predicted"/>
<sequence length="50" mass="5702">MPEVLLIKKQMAQFADNQDYATLADFKVAYTALFVEKGKAYEAEQKAMNQ</sequence>
<accession>A0A329RSR1</accession>
<dbReference type="AlphaFoldDB" id="A0A329RSR1"/>
<evidence type="ECO:0000313" key="1">
    <source>
        <dbReference type="EMBL" id="RAW27807.1"/>
    </source>
</evidence>
<keyword evidence="2" id="KW-1185">Reference proteome</keyword>
<gene>
    <name evidence="1" type="ORF">PC110_g15797</name>
</gene>